<dbReference type="OrthoDB" id="7630273at2"/>
<feature type="transmembrane region" description="Helical" evidence="2">
    <location>
        <begin position="55"/>
        <end position="73"/>
    </location>
</feature>
<evidence type="ECO:0000313" key="3">
    <source>
        <dbReference type="EMBL" id="KCZ96862.1"/>
    </source>
</evidence>
<keyword evidence="4" id="KW-1185">Reference proteome</keyword>
<dbReference type="PATRIC" id="fig|1280954.3.peg.3571"/>
<dbReference type="STRING" id="1280954.HPO_17726"/>
<sequence>MEYTAGAVDPHRPWIRDARDAPENMNWWQTLFNPFGKTYKLHFTRAWTLMFMGRLLLYVIPSFIAFVAGIAGVSSDGFNKPVNLMLFTVPAVLLPFALFTLLTEYTSFVVHVRRLTEAGRSAFMAVIVLVPLLLGLVAYALGTQAGAAQYRQMHSPANSEAVETRAEKKGEEEEGEDAASKDTQTAAAGGGGARDPRRAAMMQMSERQLAMQAGMGMAFPIWWLASFGAMLWSLMYVARLPNGGEGKFRTGSHMTPEEIARGV</sequence>
<evidence type="ECO:0008006" key="5">
    <source>
        <dbReference type="Google" id="ProtNLM"/>
    </source>
</evidence>
<protein>
    <recommendedName>
        <fullName evidence="5">DUF805 domain-containing protein</fullName>
    </recommendedName>
</protein>
<feature type="transmembrane region" description="Helical" evidence="2">
    <location>
        <begin position="221"/>
        <end position="238"/>
    </location>
</feature>
<feature type="transmembrane region" description="Helical" evidence="2">
    <location>
        <begin position="122"/>
        <end position="141"/>
    </location>
</feature>
<evidence type="ECO:0000256" key="1">
    <source>
        <dbReference type="SAM" id="MobiDB-lite"/>
    </source>
</evidence>
<keyword evidence="2" id="KW-0812">Transmembrane</keyword>
<name>A0A062V4M7_9PROT</name>
<keyword evidence="2" id="KW-0472">Membrane</keyword>
<dbReference type="RefSeq" id="WP_035601905.1">
    <property type="nucleotide sequence ID" value="NZ_ARYM01000031.1"/>
</dbReference>
<gene>
    <name evidence="3" type="ORF">HPO_17726</name>
</gene>
<proteinExistence type="predicted"/>
<accession>A0A062V4M7</accession>
<dbReference type="AlphaFoldDB" id="A0A062V4M7"/>
<reference evidence="3 4" key="1">
    <citation type="journal article" date="2014" name="Antonie Van Leeuwenhoek">
        <title>Hyphomonas beringensis sp. nov. and Hyphomonas chukchiensis sp. nov., isolated from surface seawater of the Bering Sea and Chukchi Sea.</title>
        <authorList>
            <person name="Li C."/>
            <person name="Lai Q."/>
            <person name="Li G."/>
            <person name="Dong C."/>
            <person name="Wang J."/>
            <person name="Liao Y."/>
            <person name="Shao Z."/>
        </authorList>
    </citation>
    <scope>NUCLEOTIDE SEQUENCE [LARGE SCALE GENOMIC DNA]</scope>
    <source>
        <strain evidence="3 4">PS728</strain>
    </source>
</reference>
<evidence type="ECO:0000256" key="2">
    <source>
        <dbReference type="SAM" id="Phobius"/>
    </source>
</evidence>
<dbReference type="Proteomes" id="UP000027100">
    <property type="component" value="Unassembled WGS sequence"/>
</dbReference>
<dbReference type="EMBL" id="ARYM01000031">
    <property type="protein sequence ID" value="KCZ96862.1"/>
    <property type="molecule type" value="Genomic_DNA"/>
</dbReference>
<feature type="transmembrane region" description="Helical" evidence="2">
    <location>
        <begin position="85"/>
        <end position="110"/>
    </location>
</feature>
<keyword evidence="2" id="KW-1133">Transmembrane helix</keyword>
<feature type="compositionally biased region" description="Basic and acidic residues" evidence="1">
    <location>
        <begin position="162"/>
        <end position="171"/>
    </location>
</feature>
<feature type="region of interest" description="Disordered" evidence="1">
    <location>
        <begin position="156"/>
        <end position="199"/>
    </location>
</feature>
<evidence type="ECO:0000313" key="4">
    <source>
        <dbReference type="Proteomes" id="UP000027100"/>
    </source>
</evidence>
<comment type="caution">
    <text evidence="3">The sequence shown here is derived from an EMBL/GenBank/DDBJ whole genome shotgun (WGS) entry which is preliminary data.</text>
</comment>
<organism evidence="3 4">
    <name type="scientific">Hyphomonas polymorpha PS728</name>
    <dbReference type="NCBI Taxonomy" id="1280954"/>
    <lineage>
        <taxon>Bacteria</taxon>
        <taxon>Pseudomonadati</taxon>
        <taxon>Pseudomonadota</taxon>
        <taxon>Alphaproteobacteria</taxon>
        <taxon>Hyphomonadales</taxon>
        <taxon>Hyphomonadaceae</taxon>
        <taxon>Hyphomonas</taxon>
    </lineage>
</organism>